<organism evidence="1">
    <name type="scientific">freshwater metagenome</name>
    <dbReference type="NCBI Taxonomy" id="449393"/>
    <lineage>
        <taxon>unclassified sequences</taxon>
        <taxon>metagenomes</taxon>
        <taxon>ecological metagenomes</taxon>
    </lineage>
</organism>
<dbReference type="EMBL" id="CAFBOS010000042">
    <property type="protein sequence ID" value="CAB4989804.1"/>
    <property type="molecule type" value="Genomic_DNA"/>
</dbReference>
<proteinExistence type="predicted"/>
<name>A0A6J7NIM6_9ZZZZ</name>
<protein>
    <submittedName>
        <fullName evidence="1">Unannotated protein</fullName>
    </submittedName>
</protein>
<evidence type="ECO:0000313" key="1">
    <source>
        <dbReference type="EMBL" id="CAB4989804.1"/>
    </source>
</evidence>
<accession>A0A6J7NIM6</accession>
<dbReference type="AlphaFoldDB" id="A0A6J7NIM6"/>
<sequence>MTHARQVGSELDEHLRGDSFALTDEAEEDVLGADVVVTELQRLAERQLEHLLGPWREGDVAGRGRAALTDDFFYLAAHRFERDTERLERLGGDAFTFVDEAEENVLSTDVVVVEQTRFFLRQHHDPTCSVGESFEQGNPPCG</sequence>
<gene>
    <name evidence="1" type="ORF">UFOPK3967_00929</name>
</gene>
<reference evidence="1" key="1">
    <citation type="submission" date="2020-05" db="EMBL/GenBank/DDBJ databases">
        <authorList>
            <person name="Chiriac C."/>
            <person name="Salcher M."/>
            <person name="Ghai R."/>
            <person name="Kavagutti S V."/>
        </authorList>
    </citation>
    <scope>NUCLEOTIDE SEQUENCE</scope>
</reference>